<evidence type="ECO:0000313" key="3">
    <source>
        <dbReference type="Proteomes" id="UP000218785"/>
    </source>
</evidence>
<dbReference type="AlphaFoldDB" id="A0A1Z4N7Y0"/>
<protein>
    <submittedName>
        <fullName evidence="2">Uncharacterized protein</fullName>
    </submittedName>
</protein>
<dbReference type="Proteomes" id="UP000218785">
    <property type="component" value="Chromosome"/>
</dbReference>
<feature type="region of interest" description="Disordered" evidence="1">
    <location>
        <begin position="1"/>
        <end position="20"/>
    </location>
</feature>
<gene>
    <name evidence="2" type="ORF">NIES37_58240</name>
</gene>
<dbReference type="RefSeq" id="WP_096581618.1">
    <property type="nucleotide sequence ID" value="NZ_CAWNJS010000001.1"/>
</dbReference>
<evidence type="ECO:0000256" key="1">
    <source>
        <dbReference type="SAM" id="MobiDB-lite"/>
    </source>
</evidence>
<accession>A0A1Z4N7Y0</accession>
<dbReference type="EMBL" id="AP018248">
    <property type="protein sequence ID" value="BAZ01817.1"/>
    <property type="molecule type" value="Genomic_DNA"/>
</dbReference>
<sequence length="86" mass="9950">MKNYNANGHNRKRHKSKEKPYLVRTDYQQCLTVLCPTVDEAVGQFRIVQRDRHHLDALQKKPDKKSPKINCSNLVMSSAETNVSQL</sequence>
<dbReference type="KEGG" id="ttq:NIES37_58240"/>
<organism evidence="2 3">
    <name type="scientific">Tolypothrix tenuis PCC 7101</name>
    <dbReference type="NCBI Taxonomy" id="231146"/>
    <lineage>
        <taxon>Bacteria</taxon>
        <taxon>Bacillati</taxon>
        <taxon>Cyanobacteriota</taxon>
        <taxon>Cyanophyceae</taxon>
        <taxon>Nostocales</taxon>
        <taxon>Tolypothrichaceae</taxon>
        <taxon>Tolypothrix</taxon>
    </lineage>
</organism>
<evidence type="ECO:0000313" key="2">
    <source>
        <dbReference type="EMBL" id="BAZ01817.1"/>
    </source>
</evidence>
<keyword evidence="3" id="KW-1185">Reference proteome</keyword>
<name>A0A1Z4N7Y0_9CYAN</name>
<reference evidence="2 3" key="1">
    <citation type="submission" date="2017-06" db="EMBL/GenBank/DDBJ databases">
        <title>Genome sequencing of cyanobaciteial culture collection at National Institute for Environmental Studies (NIES).</title>
        <authorList>
            <person name="Hirose Y."/>
            <person name="Shimura Y."/>
            <person name="Fujisawa T."/>
            <person name="Nakamura Y."/>
            <person name="Kawachi M."/>
        </authorList>
    </citation>
    <scope>NUCLEOTIDE SEQUENCE [LARGE SCALE GENOMIC DNA]</scope>
    <source>
        <strain evidence="2 3">NIES-37</strain>
    </source>
</reference>
<proteinExistence type="predicted"/>